<evidence type="ECO:0000313" key="1">
    <source>
        <dbReference type="EMBL" id="CAK0909623.1"/>
    </source>
</evidence>
<keyword evidence="2" id="KW-1185">Reference proteome</keyword>
<proteinExistence type="predicted"/>
<reference evidence="1" key="1">
    <citation type="submission" date="2023-10" db="EMBL/GenBank/DDBJ databases">
        <authorList>
            <person name="Chen Y."/>
            <person name="Shah S."/>
            <person name="Dougan E. K."/>
            <person name="Thang M."/>
            <person name="Chan C."/>
        </authorList>
    </citation>
    <scope>NUCLEOTIDE SEQUENCE [LARGE SCALE GENOMIC DNA]</scope>
</reference>
<comment type="caution">
    <text evidence="1">The sequence shown here is derived from an EMBL/GenBank/DDBJ whole genome shotgun (WGS) entry which is preliminary data.</text>
</comment>
<organism evidence="1 2">
    <name type="scientific">Prorocentrum cordatum</name>
    <dbReference type="NCBI Taxonomy" id="2364126"/>
    <lineage>
        <taxon>Eukaryota</taxon>
        <taxon>Sar</taxon>
        <taxon>Alveolata</taxon>
        <taxon>Dinophyceae</taxon>
        <taxon>Prorocentrales</taxon>
        <taxon>Prorocentraceae</taxon>
        <taxon>Prorocentrum</taxon>
    </lineage>
</organism>
<name>A0ABN9YF28_9DINO</name>
<dbReference type="Proteomes" id="UP001189429">
    <property type="component" value="Unassembled WGS sequence"/>
</dbReference>
<protein>
    <submittedName>
        <fullName evidence="1">Uncharacterized protein</fullName>
    </submittedName>
</protein>
<accession>A0ABN9YF28</accession>
<sequence>MAEQGEAVDSQSRGPPFVTSFVTTMHWAAMQHNKEGVKQVPWMAPAHELYMASAVQVGELVPHRKWKNKTESKLKGRLIVAFDTQHLMQIVTVMLETAKAERRIGHTQRGPLKRDASKLMVEFK</sequence>
<gene>
    <name evidence="1" type="ORF">PCOR1329_LOCUS83984</name>
</gene>
<evidence type="ECO:0000313" key="2">
    <source>
        <dbReference type="Proteomes" id="UP001189429"/>
    </source>
</evidence>
<dbReference type="EMBL" id="CAUYUJ010022229">
    <property type="protein sequence ID" value="CAK0909623.1"/>
    <property type="molecule type" value="Genomic_DNA"/>
</dbReference>